<dbReference type="OrthoDB" id="10426436at2759"/>
<dbReference type="AlphaFoldDB" id="A0A7H8RA41"/>
<protein>
    <submittedName>
        <fullName evidence="2">Uncharacterized protein</fullName>
    </submittedName>
</protein>
<dbReference type="Proteomes" id="UP000509510">
    <property type="component" value="Chromosome V"/>
</dbReference>
<keyword evidence="3" id="KW-1185">Reference proteome</keyword>
<dbReference type="GeneID" id="55997646"/>
<dbReference type="EMBL" id="CP055902">
    <property type="protein sequence ID" value="QKX62997.1"/>
    <property type="molecule type" value="Genomic_DNA"/>
</dbReference>
<evidence type="ECO:0000313" key="3">
    <source>
        <dbReference type="Proteomes" id="UP000509510"/>
    </source>
</evidence>
<sequence>MPDVVSKEKKQPWKAFESSFGRDGKSPITYDAPKGSKLEIAGTSGELSLDILYDTGDYKDSAPNTDNGGK</sequence>
<organism evidence="2 3">
    <name type="scientific">Talaromyces rugulosus</name>
    <name type="common">Penicillium rugulosum</name>
    <dbReference type="NCBI Taxonomy" id="121627"/>
    <lineage>
        <taxon>Eukaryota</taxon>
        <taxon>Fungi</taxon>
        <taxon>Dikarya</taxon>
        <taxon>Ascomycota</taxon>
        <taxon>Pezizomycotina</taxon>
        <taxon>Eurotiomycetes</taxon>
        <taxon>Eurotiomycetidae</taxon>
        <taxon>Eurotiales</taxon>
        <taxon>Trichocomaceae</taxon>
        <taxon>Talaromyces</taxon>
        <taxon>Talaromyces sect. Islandici</taxon>
    </lineage>
</organism>
<name>A0A7H8RA41_TALRU</name>
<gene>
    <name evidence="2" type="ORF">TRUGW13939_10165</name>
</gene>
<accession>A0A7H8RA41</accession>
<dbReference type="RefSeq" id="XP_035349171.1">
    <property type="nucleotide sequence ID" value="XM_035493278.1"/>
</dbReference>
<evidence type="ECO:0000313" key="2">
    <source>
        <dbReference type="EMBL" id="QKX62997.1"/>
    </source>
</evidence>
<reference evidence="3" key="1">
    <citation type="submission" date="2020-06" db="EMBL/GenBank/DDBJ databases">
        <title>A chromosome-scale genome assembly of Talaromyces rugulosus W13939.</title>
        <authorList>
            <person name="Wang B."/>
            <person name="Guo L."/>
            <person name="Ye K."/>
            <person name="Wang L."/>
        </authorList>
    </citation>
    <scope>NUCLEOTIDE SEQUENCE [LARGE SCALE GENOMIC DNA]</scope>
    <source>
        <strain evidence="3">W13939</strain>
    </source>
</reference>
<proteinExistence type="predicted"/>
<dbReference type="KEGG" id="trg:TRUGW13939_10165"/>
<evidence type="ECO:0000256" key="1">
    <source>
        <dbReference type="SAM" id="MobiDB-lite"/>
    </source>
</evidence>
<feature type="region of interest" description="Disordered" evidence="1">
    <location>
        <begin position="1"/>
        <end position="35"/>
    </location>
</feature>
<feature type="compositionally biased region" description="Basic and acidic residues" evidence="1">
    <location>
        <begin position="1"/>
        <end position="11"/>
    </location>
</feature>